<evidence type="ECO:0000256" key="2">
    <source>
        <dbReference type="ARBA" id="ARBA00022473"/>
    </source>
</evidence>
<evidence type="ECO:0000256" key="7">
    <source>
        <dbReference type="RuleBase" id="RU000682"/>
    </source>
</evidence>
<feature type="region of interest" description="Disordered" evidence="8">
    <location>
        <begin position="370"/>
        <end position="403"/>
    </location>
</feature>
<accession>A0A067PVA2</accession>
<feature type="region of interest" description="Disordered" evidence="8">
    <location>
        <begin position="699"/>
        <end position="744"/>
    </location>
</feature>
<evidence type="ECO:0000256" key="6">
    <source>
        <dbReference type="PROSITE-ProRule" id="PRU00108"/>
    </source>
</evidence>
<evidence type="ECO:0000259" key="9">
    <source>
        <dbReference type="PROSITE" id="PS50071"/>
    </source>
</evidence>
<feature type="compositionally biased region" description="Polar residues" evidence="8">
    <location>
        <begin position="153"/>
        <end position="168"/>
    </location>
</feature>
<keyword evidence="2" id="KW-0217">Developmental protein</keyword>
<feature type="region of interest" description="Disordered" evidence="8">
    <location>
        <begin position="109"/>
        <end position="191"/>
    </location>
</feature>
<feature type="compositionally biased region" description="Low complexity" evidence="8">
    <location>
        <begin position="500"/>
        <end position="512"/>
    </location>
</feature>
<feature type="compositionally biased region" description="Polar residues" evidence="8">
    <location>
        <begin position="385"/>
        <end position="396"/>
    </location>
</feature>
<dbReference type="PANTHER" id="PTHR45793:SF5">
    <property type="entry name" value="HOMEOTIC PROTEIN OCELLILESS"/>
    <property type="match status" value="1"/>
</dbReference>
<evidence type="ECO:0000313" key="11">
    <source>
        <dbReference type="Proteomes" id="UP000027265"/>
    </source>
</evidence>
<evidence type="ECO:0000313" key="10">
    <source>
        <dbReference type="EMBL" id="KDQ57785.1"/>
    </source>
</evidence>
<gene>
    <name evidence="10" type="ORF">JAAARDRAFT_47621</name>
</gene>
<dbReference type="Proteomes" id="UP000027265">
    <property type="component" value="Unassembled WGS sequence"/>
</dbReference>
<dbReference type="InParanoid" id="A0A067PVA2"/>
<feature type="compositionally biased region" description="Polar residues" evidence="8">
    <location>
        <begin position="521"/>
        <end position="539"/>
    </location>
</feature>
<keyword evidence="4 6" id="KW-0371">Homeobox</keyword>
<reference evidence="11" key="1">
    <citation type="journal article" date="2014" name="Proc. Natl. Acad. Sci. U.S.A.">
        <title>Extensive sampling of basidiomycete genomes demonstrates inadequacy of the white-rot/brown-rot paradigm for wood decay fungi.</title>
        <authorList>
            <person name="Riley R."/>
            <person name="Salamov A.A."/>
            <person name="Brown D.W."/>
            <person name="Nagy L.G."/>
            <person name="Floudas D."/>
            <person name="Held B.W."/>
            <person name="Levasseur A."/>
            <person name="Lombard V."/>
            <person name="Morin E."/>
            <person name="Otillar R."/>
            <person name="Lindquist E.A."/>
            <person name="Sun H."/>
            <person name="LaButti K.M."/>
            <person name="Schmutz J."/>
            <person name="Jabbour D."/>
            <person name="Luo H."/>
            <person name="Baker S.E."/>
            <person name="Pisabarro A.G."/>
            <person name="Walton J.D."/>
            <person name="Blanchette R.A."/>
            <person name="Henrissat B."/>
            <person name="Martin F."/>
            <person name="Cullen D."/>
            <person name="Hibbett D.S."/>
            <person name="Grigoriev I.V."/>
        </authorList>
    </citation>
    <scope>NUCLEOTIDE SEQUENCE [LARGE SCALE GENOMIC DNA]</scope>
    <source>
        <strain evidence="11">MUCL 33604</strain>
    </source>
</reference>
<dbReference type="InterPro" id="IPR009057">
    <property type="entry name" value="Homeodomain-like_sf"/>
</dbReference>
<dbReference type="InterPro" id="IPR017970">
    <property type="entry name" value="Homeobox_CS"/>
</dbReference>
<dbReference type="EMBL" id="KL197719">
    <property type="protein sequence ID" value="KDQ57785.1"/>
    <property type="molecule type" value="Genomic_DNA"/>
</dbReference>
<sequence>MYSPPPSAQDQPSSLDTRHENYAHSCIPSVVPPGEDPASVDFRTFYPYVPNEVKHRKRTTRAQLKVLEDIFKDETKPNAALRKKLAGQLGMTPRGVQVWFQNRRAKEKMTAKKLAASKKGANVKREHSAPASPIDPESSPSSGADSDSVQSPHSSHGQLSPAAQSSENLCKPTSPQPTPSPTASVDSNLPWPSPAPESYIPCLPSPAIPHIDTEIINLRRGSLPASLLLGSGNTSPFEHGGQQSYPVDLLSRRRSVDMSLSRLAGHPYAHLAVSANTHLFGASNPHRIPGRSPSGPTIPGYLTDRQSMLHPNQRPGLMHRYSMPHALNHHAGYAPRGLRSQGPTSTDAHCVSSPRMSRVRSMDNQFLARSIPELPPGPLPDASFSFGSTPSESEISPGSAPDPEGCDVYEVLPMRQAVDVDTDGSSSACHSAYPYSRYGSMDSLASFAGSESSYSSFYSDVGSVGCVPDSVYDSELRRSSCGSNGFLDMFSGMDVGGSSGADPNSASASSSSLDLQLPTHPENSSEPLSYPSPGSTISPGDSPRVREAGAEFPISCSSELTYALEVKHEEAMKDPSMDGSKYSAGGEFRGGPCISPPQITFSHVPDSIYPLSAASSSTSSLGSFGLDQSGKYLIDSNIGPASMTGHYSPPEYEKSESYMGLPTPPSQISDMMGGVFGNYGSSANYSGYGLSDGQEFTELPPGPGPGYGRSSSGPFVSPFTGAAPNDGGGVMNMNPSALQYPSYP</sequence>
<proteinExistence type="predicted"/>
<dbReference type="InterPro" id="IPR001356">
    <property type="entry name" value="HD"/>
</dbReference>
<dbReference type="Gene3D" id="1.10.10.60">
    <property type="entry name" value="Homeodomain-like"/>
    <property type="match status" value="1"/>
</dbReference>
<comment type="subcellular location">
    <subcellularLocation>
        <location evidence="1 6 7">Nucleus</location>
    </subcellularLocation>
</comment>
<dbReference type="GO" id="GO:0000978">
    <property type="term" value="F:RNA polymerase II cis-regulatory region sequence-specific DNA binding"/>
    <property type="evidence" value="ECO:0007669"/>
    <property type="project" value="TreeGrafter"/>
</dbReference>
<keyword evidence="11" id="KW-1185">Reference proteome</keyword>
<evidence type="ECO:0000256" key="5">
    <source>
        <dbReference type="ARBA" id="ARBA00023242"/>
    </source>
</evidence>
<dbReference type="HOGENOM" id="CLU_382688_0_0_1"/>
<organism evidence="10 11">
    <name type="scientific">Jaapia argillacea MUCL 33604</name>
    <dbReference type="NCBI Taxonomy" id="933084"/>
    <lineage>
        <taxon>Eukaryota</taxon>
        <taxon>Fungi</taxon>
        <taxon>Dikarya</taxon>
        <taxon>Basidiomycota</taxon>
        <taxon>Agaricomycotina</taxon>
        <taxon>Agaricomycetes</taxon>
        <taxon>Agaricomycetidae</taxon>
        <taxon>Jaapiales</taxon>
        <taxon>Jaapiaceae</taxon>
        <taxon>Jaapia</taxon>
    </lineage>
</organism>
<feature type="DNA-binding region" description="Homeobox" evidence="6">
    <location>
        <begin position="52"/>
        <end position="111"/>
    </location>
</feature>
<protein>
    <recommendedName>
        <fullName evidence="9">Homeobox domain-containing protein</fullName>
    </recommendedName>
</protein>
<name>A0A067PVA2_9AGAM</name>
<keyword evidence="5 6" id="KW-0539">Nucleus</keyword>
<keyword evidence="3 6" id="KW-0238">DNA-binding</keyword>
<evidence type="ECO:0000256" key="3">
    <source>
        <dbReference type="ARBA" id="ARBA00023125"/>
    </source>
</evidence>
<evidence type="ECO:0000256" key="8">
    <source>
        <dbReference type="SAM" id="MobiDB-lite"/>
    </source>
</evidence>
<dbReference type="PANTHER" id="PTHR45793">
    <property type="entry name" value="HOMEOBOX PROTEIN"/>
    <property type="match status" value="1"/>
</dbReference>
<dbReference type="SUPFAM" id="SSF46689">
    <property type="entry name" value="Homeodomain-like"/>
    <property type="match status" value="1"/>
</dbReference>
<dbReference type="AlphaFoldDB" id="A0A067PVA2"/>
<dbReference type="PROSITE" id="PS50071">
    <property type="entry name" value="HOMEOBOX_2"/>
    <property type="match status" value="1"/>
</dbReference>
<dbReference type="CDD" id="cd00086">
    <property type="entry name" value="homeodomain"/>
    <property type="match status" value="1"/>
</dbReference>
<evidence type="ECO:0000256" key="1">
    <source>
        <dbReference type="ARBA" id="ARBA00004123"/>
    </source>
</evidence>
<evidence type="ECO:0000256" key="4">
    <source>
        <dbReference type="ARBA" id="ARBA00023155"/>
    </source>
</evidence>
<feature type="compositionally biased region" description="Polar residues" evidence="8">
    <location>
        <begin position="733"/>
        <end position="744"/>
    </location>
</feature>
<feature type="region of interest" description="Disordered" evidence="8">
    <location>
        <begin position="497"/>
        <end position="547"/>
    </location>
</feature>
<dbReference type="GO" id="GO:0000981">
    <property type="term" value="F:DNA-binding transcription factor activity, RNA polymerase II-specific"/>
    <property type="evidence" value="ECO:0007669"/>
    <property type="project" value="InterPro"/>
</dbReference>
<dbReference type="Pfam" id="PF00046">
    <property type="entry name" value="Homeodomain"/>
    <property type="match status" value="1"/>
</dbReference>
<dbReference type="PROSITE" id="PS00027">
    <property type="entry name" value="HOMEOBOX_1"/>
    <property type="match status" value="1"/>
</dbReference>
<feature type="domain" description="Homeobox" evidence="9">
    <location>
        <begin position="50"/>
        <end position="110"/>
    </location>
</feature>
<dbReference type="OrthoDB" id="6159439at2759"/>
<dbReference type="GO" id="GO:0005634">
    <property type="term" value="C:nucleus"/>
    <property type="evidence" value="ECO:0007669"/>
    <property type="project" value="UniProtKB-SubCell"/>
</dbReference>
<feature type="region of interest" description="Disordered" evidence="8">
    <location>
        <begin position="1"/>
        <end position="35"/>
    </location>
</feature>
<feature type="compositionally biased region" description="Low complexity" evidence="8">
    <location>
        <begin position="135"/>
        <end position="152"/>
    </location>
</feature>
<dbReference type="SMART" id="SM00389">
    <property type="entry name" value="HOX"/>
    <property type="match status" value="1"/>
</dbReference>